<name>A0ABY7SN09_9RHOB</name>
<keyword evidence="2" id="KW-1185">Reference proteome</keyword>
<accession>A0ABY7SN09</accession>
<protein>
    <submittedName>
        <fullName evidence="1">Uncharacterized protein</fullName>
    </submittedName>
</protein>
<dbReference type="RefSeq" id="WP_271883236.1">
    <property type="nucleotide sequence ID" value="NZ_CP067136.1"/>
</dbReference>
<evidence type="ECO:0000313" key="1">
    <source>
        <dbReference type="EMBL" id="WCR08386.1"/>
    </source>
</evidence>
<sequence>MSDGRSHLAIWALGGLSVLAIAVGLSFTGGPAQGAKERRDGIRYEDLLSLARCASFAGDREEVLSRQAVLCPGEAAKTDPLTGQPYLVQPMPDNRLRLCASFELTQEEAPWRRRDLDSWQGDCMIVELARTP</sequence>
<reference evidence="1 2" key="1">
    <citation type="submission" date="2021-01" db="EMBL/GenBank/DDBJ databases">
        <title>Biogeographic distribution of Paracoccus.</title>
        <authorList>
            <person name="Hollensteiner J."/>
            <person name="Leineberger J."/>
            <person name="Brinkhoff T."/>
            <person name="Daniel R."/>
        </authorList>
    </citation>
    <scope>NUCLEOTIDE SEQUENCE [LARGE SCALE GENOMIC DNA]</scope>
    <source>
        <strain evidence="1 2">KCTC 22803</strain>
    </source>
</reference>
<dbReference type="EMBL" id="CP067136">
    <property type="protein sequence ID" value="WCR08386.1"/>
    <property type="molecule type" value="Genomic_DNA"/>
</dbReference>
<evidence type="ECO:0000313" key="2">
    <source>
        <dbReference type="Proteomes" id="UP001219349"/>
    </source>
</evidence>
<dbReference type="Proteomes" id="UP001219349">
    <property type="component" value="Chromosome"/>
</dbReference>
<gene>
    <name evidence="1" type="ORF">JHX87_06100</name>
</gene>
<organism evidence="1 2">
    <name type="scientific">Paracoccus fistulariae</name>
    <dbReference type="NCBI Taxonomy" id="658446"/>
    <lineage>
        <taxon>Bacteria</taxon>
        <taxon>Pseudomonadati</taxon>
        <taxon>Pseudomonadota</taxon>
        <taxon>Alphaproteobacteria</taxon>
        <taxon>Rhodobacterales</taxon>
        <taxon>Paracoccaceae</taxon>
        <taxon>Paracoccus</taxon>
    </lineage>
</organism>
<proteinExistence type="predicted"/>